<accession>A0ABT2RXU6</accession>
<evidence type="ECO:0000313" key="1">
    <source>
        <dbReference type="EMBL" id="MCU6696987.1"/>
    </source>
</evidence>
<dbReference type="Proteomes" id="UP001652461">
    <property type="component" value="Unassembled WGS sequence"/>
</dbReference>
<proteinExistence type="predicted"/>
<dbReference type="RefSeq" id="WP_158363466.1">
    <property type="nucleotide sequence ID" value="NZ_JAOQKC010000010.1"/>
</dbReference>
<gene>
    <name evidence="1" type="ORF">OCV63_08770</name>
</gene>
<protein>
    <submittedName>
        <fullName evidence="1">Uncharacterized protein</fullName>
    </submittedName>
</protein>
<sequence length="134" mass="16457">MKYDDELQSGFGVYQAYPFYPFLPWEDEKTRDQRRFRELYPMLARCIQPLVEKACDMQEYEGSFMFDEYPDQLMIRRVSRSIYDQLDKSAYQDDLMMQEINGRNWLEDFVTVMLLNEMYSRRCRRRDRRCGGIF</sequence>
<keyword evidence="2" id="KW-1185">Reference proteome</keyword>
<name>A0ABT2RXU6_9FIRM</name>
<evidence type="ECO:0000313" key="2">
    <source>
        <dbReference type="Proteomes" id="UP001652461"/>
    </source>
</evidence>
<comment type="caution">
    <text evidence="1">The sequence shown here is derived from an EMBL/GenBank/DDBJ whole genome shotgun (WGS) entry which is preliminary data.</text>
</comment>
<dbReference type="EMBL" id="JAOQKC010000010">
    <property type="protein sequence ID" value="MCU6696987.1"/>
    <property type="molecule type" value="Genomic_DNA"/>
</dbReference>
<organism evidence="1 2">
    <name type="scientific">Laedolimicola ammoniilytica</name>
    <dbReference type="NCBI Taxonomy" id="2981771"/>
    <lineage>
        <taxon>Bacteria</taxon>
        <taxon>Bacillati</taxon>
        <taxon>Bacillota</taxon>
        <taxon>Clostridia</taxon>
        <taxon>Lachnospirales</taxon>
        <taxon>Lachnospiraceae</taxon>
        <taxon>Laedolimicola</taxon>
    </lineage>
</organism>
<reference evidence="1 2" key="1">
    <citation type="journal article" date="2021" name="ISME Commun">
        <title>Automated analysis of genomic sequences facilitates high-throughput and comprehensive description of bacteria.</title>
        <authorList>
            <person name="Hitch T.C.A."/>
        </authorList>
    </citation>
    <scope>NUCLEOTIDE SEQUENCE [LARGE SCALE GENOMIC DNA]</scope>
    <source>
        <strain evidence="1 2">Sanger_04</strain>
    </source>
</reference>